<organism evidence="1 2">
    <name type="scientific">Bauhinia variegata</name>
    <name type="common">Purple orchid tree</name>
    <name type="synonym">Phanera variegata</name>
    <dbReference type="NCBI Taxonomy" id="167791"/>
    <lineage>
        <taxon>Eukaryota</taxon>
        <taxon>Viridiplantae</taxon>
        <taxon>Streptophyta</taxon>
        <taxon>Embryophyta</taxon>
        <taxon>Tracheophyta</taxon>
        <taxon>Spermatophyta</taxon>
        <taxon>Magnoliopsida</taxon>
        <taxon>eudicotyledons</taxon>
        <taxon>Gunneridae</taxon>
        <taxon>Pentapetalae</taxon>
        <taxon>rosids</taxon>
        <taxon>fabids</taxon>
        <taxon>Fabales</taxon>
        <taxon>Fabaceae</taxon>
        <taxon>Cercidoideae</taxon>
        <taxon>Cercideae</taxon>
        <taxon>Bauhiniinae</taxon>
        <taxon>Bauhinia</taxon>
    </lineage>
</organism>
<dbReference type="EMBL" id="CM039434">
    <property type="protein sequence ID" value="KAI4323931.1"/>
    <property type="molecule type" value="Genomic_DNA"/>
</dbReference>
<name>A0ACB9MIU3_BAUVA</name>
<protein>
    <submittedName>
        <fullName evidence="1">Uncharacterized protein</fullName>
    </submittedName>
</protein>
<comment type="caution">
    <text evidence="1">The sequence shown here is derived from an EMBL/GenBank/DDBJ whole genome shotgun (WGS) entry which is preliminary data.</text>
</comment>
<evidence type="ECO:0000313" key="2">
    <source>
        <dbReference type="Proteomes" id="UP000828941"/>
    </source>
</evidence>
<accession>A0ACB9MIU3</accession>
<dbReference type="Proteomes" id="UP000828941">
    <property type="component" value="Chromosome 9"/>
</dbReference>
<sequence length="238" mass="26448">MKSIACVSIFYVSICPICLAIRQSRTEPVKTVNVGVILDTTDEWIDKLCLTCIQMENSDFYATHSYYNTRLVLAVRDSKSDLIAATSAEFKLACEVNLKELNDTAVGLIKNAAVQAIIGPQDSKEANLIIELCNKARVPMLSFSAASPSLTSPRNPYFYRIAQNECAQAHAISALVQAFEWKEVVPIYKQDIYSEEVISGITRALQEANIFVSYQAAIPQSPDDNHIVQELHKLNLDN</sequence>
<reference evidence="1 2" key="1">
    <citation type="journal article" date="2022" name="DNA Res.">
        <title>Chromosomal-level genome assembly of the orchid tree Bauhinia variegata (Leguminosae; Cercidoideae) supports the allotetraploid origin hypothesis of Bauhinia.</title>
        <authorList>
            <person name="Zhong Y."/>
            <person name="Chen Y."/>
            <person name="Zheng D."/>
            <person name="Pang J."/>
            <person name="Liu Y."/>
            <person name="Luo S."/>
            <person name="Meng S."/>
            <person name="Qian L."/>
            <person name="Wei D."/>
            <person name="Dai S."/>
            <person name="Zhou R."/>
        </authorList>
    </citation>
    <scope>NUCLEOTIDE SEQUENCE [LARGE SCALE GENOMIC DNA]</scope>
    <source>
        <strain evidence="1">BV-YZ2020</strain>
    </source>
</reference>
<gene>
    <name evidence="1" type="ORF">L6164_023504</name>
</gene>
<evidence type="ECO:0000313" key="1">
    <source>
        <dbReference type="EMBL" id="KAI4323931.1"/>
    </source>
</evidence>
<proteinExistence type="predicted"/>
<keyword evidence="2" id="KW-1185">Reference proteome</keyword>